<organism evidence="5 6">
    <name type="scientific">Paraburkholderia fynbosensis</name>
    <dbReference type="NCBI Taxonomy" id="1200993"/>
    <lineage>
        <taxon>Bacteria</taxon>
        <taxon>Pseudomonadati</taxon>
        <taxon>Pseudomonadota</taxon>
        <taxon>Betaproteobacteria</taxon>
        <taxon>Burkholderiales</taxon>
        <taxon>Burkholderiaceae</taxon>
        <taxon>Paraburkholderia</taxon>
    </lineage>
</organism>
<dbReference type="GO" id="GO:0008670">
    <property type="term" value="F:2,4-dienoyl-CoA reductase (NADPH) activity"/>
    <property type="evidence" value="ECO:0007669"/>
    <property type="project" value="TreeGrafter"/>
</dbReference>
<evidence type="ECO:0000256" key="4">
    <source>
        <dbReference type="ARBA" id="ARBA00023002"/>
    </source>
</evidence>
<dbReference type="PANTHER" id="PTHR42917">
    <property type="entry name" value="2,4-DIENOYL-COA REDUCTASE"/>
    <property type="match status" value="1"/>
</dbReference>
<name>A0A6J5G9I5_9BURK</name>
<dbReference type="GO" id="GO:0033543">
    <property type="term" value="P:fatty acid beta-oxidation, unsaturated, even number, reductase/isomerase pathway"/>
    <property type="evidence" value="ECO:0007669"/>
    <property type="project" value="TreeGrafter"/>
</dbReference>
<gene>
    <name evidence="5" type="ORF">LMG27177_03240</name>
</gene>
<keyword evidence="2" id="KW-0285">Flavoprotein</keyword>
<dbReference type="Gene3D" id="3.40.50.720">
    <property type="entry name" value="NAD(P)-binding Rossmann-like Domain"/>
    <property type="match status" value="2"/>
</dbReference>
<evidence type="ECO:0000256" key="3">
    <source>
        <dbReference type="ARBA" id="ARBA00022643"/>
    </source>
</evidence>
<dbReference type="EMBL" id="CADIKI010000008">
    <property type="protein sequence ID" value="CAB3792384.1"/>
    <property type="molecule type" value="Genomic_DNA"/>
</dbReference>
<accession>A0A6J5G9I5</accession>
<evidence type="ECO:0000256" key="2">
    <source>
        <dbReference type="ARBA" id="ARBA00022630"/>
    </source>
</evidence>
<evidence type="ECO:0000313" key="5">
    <source>
        <dbReference type="EMBL" id="CAB3792384.1"/>
    </source>
</evidence>
<sequence length="98" mass="9899">MRLGTRVGAALLAAGAYDDVIIAAGIMPRKPTIAGIDGPNVLSYLKCCAGQESLRDLLPPTGAAAGSPRYHVIGGVKVASELDAKRAIREGAEGAAAL</sequence>
<dbReference type="InterPro" id="IPR051793">
    <property type="entry name" value="NADH:flavin_oxidoreductase"/>
</dbReference>
<evidence type="ECO:0000313" key="6">
    <source>
        <dbReference type="Proteomes" id="UP000494252"/>
    </source>
</evidence>
<proteinExistence type="predicted"/>
<dbReference type="AlphaFoldDB" id="A0A6J5G9I5"/>
<protein>
    <submittedName>
        <fullName evidence="5">Uncharacterized protein</fullName>
    </submittedName>
</protein>
<dbReference type="SUPFAM" id="SSF51971">
    <property type="entry name" value="Nucleotide-binding domain"/>
    <property type="match status" value="1"/>
</dbReference>
<dbReference type="PANTHER" id="PTHR42917:SF2">
    <property type="entry name" value="2,4-DIENOYL-COA REDUCTASE [(2E)-ENOYL-COA-PRODUCING]"/>
    <property type="match status" value="1"/>
</dbReference>
<keyword evidence="4" id="KW-0560">Oxidoreductase</keyword>
<comment type="cofactor">
    <cofactor evidence="1">
        <name>FMN</name>
        <dbReference type="ChEBI" id="CHEBI:58210"/>
    </cofactor>
</comment>
<keyword evidence="3" id="KW-0288">FMN</keyword>
<dbReference type="Gene3D" id="3.50.50.60">
    <property type="entry name" value="FAD/NAD(P)-binding domain"/>
    <property type="match status" value="1"/>
</dbReference>
<keyword evidence="6" id="KW-1185">Reference proteome</keyword>
<evidence type="ECO:0000256" key="1">
    <source>
        <dbReference type="ARBA" id="ARBA00001917"/>
    </source>
</evidence>
<dbReference type="Proteomes" id="UP000494252">
    <property type="component" value="Unassembled WGS sequence"/>
</dbReference>
<reference evidence="5 6" key="1">
    <citation type="submission" date="2020-04" db="EMBL/GenBank/DDBJ databases">
        <authorList>
            <person name="De Canck E."/>
        </authorList>
    </citation>
    <scope>NUCLEOTIDE SEQUENCE [LARGE SCALE GENOMIC DNA]</scope>
    <source>
        <strain evidence="5 6">LMG 27177</strain>
    </source>
</reference>
<dbReference type="InterPro" id="IPR036188">
    <property type="entry name" value="FAD/NAD-bd_sf"/>
</dbReference>